<comment type="caution">
    <text evidence="11">The sequence shown here is derived from an EMBL/GenBank/DDBJ whole genome shotgun (WGS) entry which is preliminary data.</text>
</comment>
<dbReference type="HAMAP" id="MF_00536">
    <property type="entry name" value="PdxA"/>
    <property type="match status" value="1"/>
</dbReference>
<dbReference type="InterPro" id="IPR005255">
    <property type="entry name" value="PdxA_fam"/>
</dbReference>
<dbReference type="RefSeq" id="WP_345251748.1">
    <property type="nucleotide sequence ID" value="NZ_BAABFO010000026.1"/>
</dbReference>
<dbReference type="PANTHER" id="PTHR30004">
    <property type="entry name" value="4-HYDROXYTHREONINE-4-PHOSPHATE DEHYDROGENASE"/>
    <property type="match status" value="1"/>
</dbReference>
<dbReference type="InterPro" id="IPR037510">
    <property type="entry name" value="PdxA"/>
</dbReference>
<keyword evidence="5 10" id="KW-0521">NADP</keyword>
<feature type="binding site" evidence="10">
    <location>
        <position position="169"/>
    </location>
    <ligand>
        <name>a divalent metal cation</name>
        <dbReference type="ChEBI" id="CHEBI:60240"/>
        <note>ligand shared between dimeric partners</note>
    </ligand>
</feature>
<feature type="binding site" evidence="10">
    <location>
        <position position="269"/>
    </location>
    <ligand>
        <name>a divalent metal cation</name>
        <dbReference type="ChEBI" id="CHEBI:60240"/>
        <note>ligand shared between dimeric partners</note>
    </ligand>
</feature>
<evidence type="ECO:0000256" key="10">
    <source>
        <dbReference type="HAMAP-Rule" id="MF_00536"/>
    </source>
</evidence>
<dbReference type="NCBIfam" id="TIGR00557">
    <property type="entry name" value="pdxA"/>
    <property type="match status" value="1"/>
</dbReference>
<keyword evidence="9 10" id="KW-0170">Cobalt</keyword>
<dbReference type="EC" id="1.1.1.262" evidence="10"/>
<evidence type="ECO:0000256" key="5">
    <source>
        <dbReference type="ARBA" id="ARBA00022857"/>
    </source>
</evidence>
<comment type="subcellular location">
    <subcellularLocation>
        <location evidence="10">Cytoplasm</location>
    </subcellularLocation>
</comment>
<dbReference type="Proteomes" id="UP001501671">
    <property type="component" value="Unassembled WGS sequence"/>
</dbReference>
<protein>
    <recommendedName>
        <fullName evidence="10">4-hydroxythreonine-4-phosphate dehydrogenase</fullName>
        <ecNumber evidence="10">1.1.1.262</ecNumber>
    </recommendedName>
    <alternativeName>
        <fullName evidence="10">4-(phosphohydroxy)-L-threonine dehydrogenase</fullName>
    </alternativeName>
</protein>
<evidence type="ECO:0000313" key="12">
    <source>
        <dbReference type="Proteomes" id="UP001501671"/>
    </source>
</evidence>
<feature type="binding site" evidence="10">
    <location>
        <position position="295"/>
    </location>
    <ligand>
        <name>substrate</name>
    </ligand>
</feature>
<proteinExistence type="inferred from homology"/>
<feature type="binding site" evidence="10">
    <location>
        <position position="277"/>
    </location>
    <ligand>
        <name>substrate</name>
    </ligand>
</feature>
<evidence type="ECO:0000256" key="3">
    <source>
        <dbReference type="ARBA" id="ARBA00022833"/>
    </source>
</evidence>
<evidence type="ECO:0000256" key="8">
    <source>
        <dbReference type="ARBA" id="ARBA00023096"/>
    </source>
</evidence>
<keyword evidence="4 10" id="KW-0460">Magnesium</keyword>
<evidence type="ECO:0000256" key="7">
    <source>
        <dbReference type="ARBA" id="ARBA00023027"/>
    </source>
</evidence>
<keyword evidence="2 10" id="KW-0479">Metal-binding</keyword>
<evidence type="ECO:0000256" key="4">
    <source>
        <dbReference type="ARBA" id="ARBA00022842"/>
    </source>
</evidence>
<comment type="pathway">
    <text evidence="10">Cofactor biosynthesis; pyridoxine 5'-phosphate biosynthesis; pyridoxine 5'-phosphate from D-erythrose 4-phosphate: step 4/5.</text>
</comment>
<comment type="catalytic activity">
    <reaction evidence="10">
        <text>4-(phosphooxy)-L-threonine + NAD(+) = 3-amino-2-oxopropyl phosphate + CO2 + NADH</text>
        <dbReference type="Rhea" id="RHEA:32275"/>
        <dbReference type="ChEBI" id="CHEBI:16526"/>
        <dbReference type="ChEBI" id="CHEBI:57279"/>
        <dbReference type="ChEBI" id="CHEBI:57540"/>
        <dbReference type="ChEBI" id="CHEBI:57945"/>
        <dbReference type="ChEBI" id="CHEBI:58452"/>
        <dbReference type="EC" id="1.1.1.262"/>
    </reaction>
</comment>
<keyword evidence="1 10" id="KW-0963">Cytoplasm</keyword>
<comment type="similarity">
    <text evidence="10">Belongs to the PdxA family.</text>
</comment>
<dbReference type="Pfam" id="PF04166">
    <property type="entry name" value="PdxA"/>
    <property type="match status" value="1"/>
</dbReference>
<comment type="cofactor">
    <cofactor evidence="10">
        <name>Zn(2+)</name>
        <dbReference type="ChEBI" id="CHEBI:29105"/>
    </cofactor>
    <cofactor evidence="10">
        <name>Mg(2+)</name>
        <dbReference type="ChEBI" id="CHEBI:18420"/>
    </cofactor>
    <cofactor evidence="10">
        <name>Co(2+)</name>
        <dbReference type="ChEBI" id="CHEBI:48828"/>
    </cofactor>
    <text evidence="10">Binds 1 divalent metal cation per subunit. Can use ions such as Zn(2+), Mg(2+) or Co(2+).</text>
</comment>
<feature type="binding site" evidence="10">
    <location>
        <position position="286"/>
    </location>
    <ligand>
        <name>substrate</name>
    </ligand>
</feature>
<keyword evidence="7 10" id="KW-0520">NAD</keyword>
<evidence type="ECO:0000256" key="6">
    <source>
        <dbReference type="ARBA" id="ARBA00023002"/>
    </source>
</evidence>
<evidence type="ECO:0000256" key="9">
    <source>
        <dbReference type="ARBA" id="ARBA00023285"/>
    </source>
</evidence>
<gene>
    <name evidence="10 11" type="primary">pdxA</name>
    <name evidence="11" type="ORF">GCM10023144_40800</name>
</gene>
<keyword evidence="12" id="KW-1185">Reference proteome</keyword>
<comment type="subunit">
    <text evidence="10">Homodimer.</text>
</comment>
<keyword evidence="6 10" id="KW-0560">Oxidoreductase</keyword>
<dbReference type="Gene3D" id="3.40.718.10">
    <property type="entry name" value="Isopropylmalate Dehydrogenase"/>
    <property type="match status" value="1"/>
</dbReference>
<sequence length="331" mass="34206">MVRRLALTTGEPAGIGPELSASVAVWFSALHAGAAPAGPAAEVDPSAWRDTELVLVGDSQLLAARGGAELSGLAGVAFEAVPLRVASVPGRLDAANGRYVLDTLDRAIGMVERGQAQAIVTAPVQKSVINDAGVPFSGHTEYLQERAGVDQVVMMLAGGGLRVALATTHLPLRAVPDAITGPLLDRTLRILDADLRARFLLAAPRIAVCGLNPHAGEGGYLGREEIDVIAPAIGRARAAGIDAHGPLPADTLFVPDHVAQYDAVLSMFHDQGLPVLKHASFGRGINVTLGLPYVRTSVDHGTALDLAGTGRADPGSLQQAVIEAIRMTPTA</sequence>
<keyword evidence="3 10" id="KW-0862">Zinc</keyword>
<feature type="binding site" evidence="10">
    <location>
        <position position="139"/>
    </location>
    <ligand>
        <name>substrate</name>
    </ligand>
</feature>
<accession>A0ABP8HL45</accession>
<feature type="binding site" evidence="10">
    <location>
        <position position="214"/>
    </location>
    <ligand>
        <name>a divalent metal cation</name>
        <dbReference type="ChEBI" id="CHEBI:60240"/>
        <note>ligand shared between dimeric partners</note>
    </ligand>
</feature>
<evidence type="ECO:0000256" key="1">
    <source>
        <dbReference type="ARBA" id="ARBA00022490"/>
    </source>
</evidence>
<feature type="binding site" evidence="10">
    <location>
        <position position="140"/>
    </location>
    <ligand>
        <name>substrate</name>
    </ligand>
</feature>
<dbReference type="PANTHER" id="PTHR30004:SF5">
    <property type="entry name" value="4-HYDROXYTHREONINE-4-PHOSPHATE DEHYDROGENASE"/>
    <property type="match status" value="1"/>
</dbReference>
<keyword evidence="8 10" id="KW-0664">Pyridoxine biosynthesis</keyword>
<evidence type="ECO:0000313" key="11">
    <source>
        <dbReference type="EMBL" id="GAA4340767.1"/>
    </source>
</evidence>
<dbReference type="SUPFAM" id="SSF53659">
    <property type="entry name" value="Isocitrate/Isopropylmalate dehydrogenase-like"/>
    <property type="match status" value="1"/>
</dbReference>
<reference evidence="12" key="1">
    <citation type="journal article" date="2019" name="Int. J. Syst. Evol. Microbiol.">
        <title>The Global Catalogue of Microorganisms (GCM) 10K type strain sequencing project: providing services to taxonomists for standard genome sequencing and annotation.</title>
        <authorList>
            <consortium name="The Broad Institute Genomics Platform"/>
            <consortium name="The Broad Institute Genome Sequencing Center for Infectious Disease"/>
            <person name="Wu L."/>
            <person name="Ma J."/>
        </authorList>
    </citation>
    <scope>NUCLEOTIDE SEQUENCE [LARGE SCALE GENOMIC DNA]</scope>
    <source>
        <strain evidence="12">JCM 17666</strain>
    </source>
</reference>
<evidence type="ECO:0000256" key="2">
    <source>
        <dbReference type="ARBA" id="ARBA00022723"/>
    </source>
</evidence>
<organism evidence="11 12">
    <name type="scientific">Pigmentiphaga soli</name>
    <dbReference type="NCBI Taxonomy" id="1007095"/>
    <lineage>
        <taxon>Bacteria</taxon>
        <taxon>Pseudomonadati</taxon>
        <taxon>Pseudomonadota</taxon>
        <taxon>Betaproteobacteria</taxon>
        <taxon>Burkholderiales</taxon>
        <taxon>Alcaligenaceae</taxon>
        <taxon>Pigmentiphaga</taxon>
    </lineage>
</organism>
<name>A0ABP8HL45_9BURK</name>
<dbReference type="EMBL" id="BAABFO010000026">
    <property type="protein sequence ID" value="GAA4340767.1"/>
    <property type="molecule type" value="Genomic_DNA"/>
</dbReference>
<comment type="miscellaneous">
    <text evidence="10">The active site is located at the dimer interface.</text>
</comment>
<comment type="function">
    <text evidence="10">Catalyzes the NAD(P)-dependent oxidation of 4-(phosphooxy)-L-threonine (HTP) into 2-amino-3-oxo-4-(phosphooxy)butyric acid which spontaneously decarboxylates to form 3-amino-2-oxopropyl phosphate (AHAP).</text>
</comment>